<keyword evidence="4" id="KW-1185">Reference proteome</keyword>
<feature type="transmembrane region" description="Helical" evidence="2">
    <location>
        <begin position="168"/>
        <end position="187"/>
    </location>
</feature>
<dbReference type="AlphaFoldDB" id="A0A6A7BE09"/>
<reference evidence="3" key="1">
    <citation type="submission" date="2020-01" db="EMBL/GenBank/DDBJ databases">
        <authorList>
            <consortium name="DOE Joint Genome Institute"/>
            <person name="Haridas S."/>
            <person name="Albert R."/>
            <person name="Binder M."/>
            <person name="Bloem J."/>
            <person name="Labutti K."/>
            <person name="Salamov A."/>
            <person name="Andreopoulos B."/>
            <person name="Baker S.E."/>
            <person name="Barry K."/>
            <person name="Bills G."/>
            <person name="Bluhm B.H."/>
            <person name="Cannon C."/>
            <person name="Castanera R."/>
            <person name="Culley D.E."/>
            <person name="Daum C."/>
            <person name="Ezra D."/>
            <person name="Gonzalez J.B."/>
            <person name="Henrissat B."/>
            <person name="Kuo A."/>
            <person name="Liang C."/>
            <person name="Lipzen A."/>
            <person name="Lutzoni F."/>
            <person name="Magnuson J."/>
            <person name="Mondo S."/>
            <person name="Nolan M."/>
            <person name="Ohm R."/>
            <person name="Pangilinan J."/>
            <person name="Park H.-J."/>
            <person name="Ramirez L."/>
            <person name="Alfaro M."/>
            <person name="Sun H."/>
            <person name="Tritt A."/>
            <person name="Yoshinaga Y."/>
            <person name="Zwiers L.-H."/>
            <person name="Turgeon B.G."/>
            <person name="Goodwin S.B."/>
            <person name="Spatafora J.W."/>
            <person name="Crous P.W."/>
            <person name="Grigoriev I.V."/>
        </authorList>
    </citation>
    <scope>NUCLEOTIDE SEQUENCE</scope>
    <source>
        <strain evidence="3">IPT5</strain>
    </source>
</reference>
<keyword evidence="2" id="KW-0812">Transmembrane</keyword>
<keyword evidence="2" id="KW-1133">Transmembrane helix</keyword>
<accession>A0A6A7BE09</accession>
<evidence type="ECO:0000256" key="1">
    <source>
        <dbReference type="SAM" id="MobiDB-lite"/>
    </source>
</evidence>
<keyword evidence="2" id="KW-0472">Membrane</keyword>
<dbReference type="Proteomes" id="UP000799423">
    <property type="component" value="Unassembled WGS sequence"/>
</dbReference>
<evidence type="ECO:0000313" key="3">
    <source>
        <dbReference type="EMBL" id="KAF2852705.1"/>
    </source>
</evidence>
<dbReference type="EMBL" id="MU006298">
    <property type="protein sequence ID" value="KAF2852705.1"/>
    <property type="molecule type" value="Genomic_DNA"/>
</dbReference>
<feature type="region of interest" description="Disordered" evidence="1">
    <location>
        <begin position="14"/>
        <end position="77"/>
    </location>
</feature>
<protein>
    <submittedName>
        <fullName evidence="3">Uncharacterized protein</fullName>
    </submittedName>
</protein>
<feature type="compositionally biased region" description="Low complexity" evidence="1">
    <location>
        <begin position="64"/>
        <end position="77"/>
    </location>
</feature>
<sequence length="233" mass="25138">MHLPGGWRIHDVTLSKKYPSTSTPTPPATLTNQHRPRHTTTYSLKTTTPLPIPAPKELSGTMAPSLPNTKSPSLLTTTTTNDDLAIDAHSSSALASTRRNLSYLYNPSTSTSHPSSRRTRTLLRILRSSLIFAFWRIVRYAKYVAIGSLVATLSAGALGTMVSGVGSVLAPTGIVGTVVAACVWGVGRFAVRRVGRRWSAGEEGLEADVVRRRRGEMGSEEGKVYRGPDAVPW</sequence>
<dbReference type="OrthoDB" id="3597994at2759"/>
<proteinExistence type="predicted"/>
<name>A0A6A7BE09_9PLEO</name>
<feature type="transmembrane region" description="Helical" evidence="2">
    <location>
        <begin position="143"/>
        <end position="162"/>
    </location>
</feature>
<feature type="compositionally biased region" description="Low complexity" evidence="1">
    <location>
        <begin position="15"/>
        <end position="31"/>
    </location>
</feature>
<gene>
    <name evidence="3" type="ORF">T440DRAFT_526386</name>
</gene>
<evidence type="ECO:0000313" key="4">
    <source>
        <dbReference type="Proteomes" id="UP000799423"/>
    </source>
</evidence>
<organism evidence="3 4">
    <name type="scientific">Plenodomus tracheiphilus IPT5</name>
    <dbReference type="NCBI Taxonomy" id="1408161"/>
    <lineage>
        <taxon>Eukaryota</taxon>
        <taxon>Fungi</taxon>
        <taxon>Dikarya</taxon>
        <taxon>Ascomycota</taxon>
        <taxon>Pezizomycotina</taxon>
        <taxon>Dothideomycetes</taxon>
        <taxon>Pleosporomycetidae</taxon>
        <taxon>Pleosporales</taxon>
        <taxon>Pleosporineae</taxon>
        <taxon>Leptosphaeriaceae</taxon>
        <taxon>Plenodomus</taxon>
    </lineage>
</organism>
<feature type="compositionally biased region" description="Low complexity" evidence="1">
    <location>
        <begin position="39"/>
        <end position="48"/>
    </location>
</feature>
<evidence type="ECO:0000256" key="2">
    <source>
        <dbReference type="SAM" id="Phobius"/>
    </source>
</evidence>